<evidence type="ECO:0000259" key="1">
    <source>
        <dbReference type="Pfam" id="PF06605"/>
    </source>
</evidence>
<dbReference type="EMBL" id="JAULBC010000015">
    <property type="protein sequence ID" value="MEX6691268.1"/>
    <property type="molecule type" value="Genomic_DNA"/>
</dbReference>
<accession>A0ABV3ZN47</accession>
<reference evidence="2 3" key="1">
    <citation type="submission" date="2023-07" db="EMBL/GenBank/DDBJ databases">
        <authorList>
            <person name="Lian W.-H."/>
        </authorList>
    </citation>
    <scope>NUCLEOTIDE SEQUENCE [LARGE SCALE GENOMIC DNA]</scope>
    <source>
        <strain evidence="2 3">SYSU DXS3180</strain>
    </source>
</reference>
<evidence type="ECO:0000313" key="2">
    <source>
        <dbReference type="EMBL" id="MEX6691268.1"/>
    </source>
</evidence>
<organism evidence="2 3">
    <name type="scientific">Danxiaibacter flavus</name>
    <dbReference type="NCBI Taxonomy" id="3049108"/>
    <lineage>
        <taxon>Bacteria</taxon>
        <taxon>Pseudomonadati</taxon>
        <taxon>Bacteroidota</taxon>
        <taxon>Chitinophagia</taxon>
        <taxon>Chitinophagales</taxon>
        <taxon>Chitinophagaceae</taxon>
        <taxon>Danxiaibacter</taxon>
    </lineage>
</organism>
<comment type="caution">
    <text evidence="2">The sequence shown here is derived from an EMBL/GenBank/DDBJ whole genome shotgun (WGS) entry which is preliminary data.</text>
</comment>
<keyword evidence="3" id="KW-1185">Reference proteome</keyword>
<protein>
    <recommendedName>
        <fullName evidence="1">Tail spike domain-containing protein</fullName>
    </recommendedName>
</protein>
<feature type="domain" description="Tail spike" evidence="1">
    <location>
        <begin position="99"/>
        <end position="256"/>
    </location>
</feature>
<dbReference type="InterPro" id="IPR010572">
    <property type="entry name" value="Tail_dom"/>
</dbReference>
<proteinExistence type="predicted"/>
<dbReference type="Pfam" id="PF06605">
    <property type="entry name" value="Prophage_tail"/>
    <property type="match status" value="1"/>
</dbReference>
<sequence length="512" mass="58131">MTTIEIFRGSGYLTTIKPEDNSVQVKKIMGENELRISFKLNLYIDFLVNDFCTVFGERYQLNQPPTVKKVASTLYEYDMVMESEASNLAKVQYLFLGDDNTLKEADFSLMGNAETFLDLLIQNANRVGSGWIKGQVISTIYKNLTFSAENCYNVLGRLSEEFETEFWVDGKTIHVTRRQRDKGYVFQHGRNKGLYDITRQNVDSSNIVTRLYAFGSDKNIPSDYRNYSKRLKMDVDYIEENTQQYGIIESTQIFDDIYPHRTGTVTSVNATDSKKFIDTTLDFDINDQLLAGISAKVVFNTGQLSGYTLEISKFDNSTKEFTLLKNKDERTLEIPNDDIRPAIGDQYVLVDIKMPDSYITAAEQQLKAKAYEVLALNSGPQLSYKLSVDPVFMKKKGYSLSIGDLVWLKDDELNVRRRIRVTSCERNIIDENRYNIEIADAVQVGTIAKLMTTQSNTGRDVNDLGRSVQNNAILNGNVIGTLKFDSIPVTSTTTGFSQIYIEDSTGKLYKKI</sequence>
<gene>
    <name evidence="2" type="ORF">QTN47_27410</name>
</gene>
<evidence type="ECO:0000313" key="3">
    <source>
        <dbReference type="Proteomes" id="UP001560573"/>
    </source>
</evidence>
<name>A0ABV3ZN47_9BACT</name>
<dbReference type="Proteomes" id="UP001560573">
    <property type="component" value="Unassembled WGS sequence"/>
</dbReference>